<proteinExistence type="predicted"/>
<dbReference type="PANTHER" id="PTHR11738:SF179">
    <property type="entry name" value="LEUKOCYTE IMMUNOGLOBULIN-LIKE RECEPTOR SUBFAMILY A MEMBER 5"/>
    <property type="match status" value="1"/>
</dbReference>
<dbReference type="SUPFAM" id="SSF48726">
    <property type="entry name" value="Immunoglobulin"/>
    <property type="match status" value="2"/>
</dbReference>
<keyword evidence="8" id="KW-1015">Disulfide bond</keyword>
<dbReference type="GO" id="GO:0005886">
    <property type="term" value="C:plasma membrane"/>
    <property type="evidence" value="ECO:0007669"/>
    <property type="project" value="UniProtKB-SubCell"/>
</dbReference>
<keyword evidence="4" id="KW-0732">Signal</keyword>
<comment type="subcellular location">
    <subcellularLocation>
        <location evidence="1">Cell membrane</location>
        <topology evidence="1">Single-pass membrane protein</topology>
    </subcellularLocation>
</comment>
<dbReference type="FunFam" id="2.60.40.10:FF:000049">
    <property type="entry name" value="Leukocyte immunoglobulin-like receptor subfamily B member 1"/>
    <property type="match status" value="1"/>
</dbReference>
<keyword evidence="2" id="KW-1003">Cell membrane</keyword>
<reference evidence="12" key="1">
    <citation type="submission" date="2023-09" db="UniProtKB">
        <authorList>
            <consortium name="Ensembl"/>
        </authorList>
    </citation>
    <scope>IDENTIFICATION</scope>
</reference>
<evidence type="ECO:0000256" key="8">
    <source>
        <dbReference type="ARBA" id="ARBA00023157"/>
    </source>
</evidence>
<evidence type="ECO:0000256" key="6">
    <source>
        <dbReference type="ARBA" id="ARBA00022989"/>
    </source>
</evidence>
<dbReference type="Ensembl" id="ENSCCNT00000008051.1">
    <property type="protein sequence ID" value="ENSCCNP00000006132.1"/>
    <property type="gene ID" value="ENSCCNG00000006466.1"/>
</dbReference>
<evidence type="ECO:0000256" key="1">
    <source>
        <dbReference type="ARBA" id="ARBA00004162"/>
    </source>
</evidence>
<name>A0A8C0W6W1_CASCN</name>
<dbReference type="InterPro" id="IPR036179">
    <property type="entry name" value="Ig-like_dom_sf"/>
</dbReference>
<dbReference type="GO" id="GO:0002764">
    <property type="term" value="P:immune response-regulating signaling pathway"/>
    <property type="evidence" value="ECO:0007669"/>
    <property type="project" value="TreeGrafter"/>
</dbReference>
<dbReference type="Pfam" id="PF00047">
    <property type="entry name" value="ig"/>
    <property type="match status" value="1"/>
</dbReference>
<evidence type="ECO:0000256" key="5">
    <source>
        <dbReference type="ARBA" id="ARBA00022737"/>
    </source>
</evidence>
<dbReference type="PANTHER" id="PTHR11738">
    <property type="entry name" value="MHC CLASS I NK CELL RECEPTOR"/>
    <property type="match status" value="1"/>
</dbReference>
<feature type="domain" description="Immunoglobulin-like beta-sandwich" evidence="11">
    <location>
        <begin position="30"/>
        <end position="99"/>
    </location>
</feature>
<evidence type="ECO:0000256" key="4">
    <source>
        <dbReference type="ARBA" id="ARBA00022729"/>
    </source>
</evidence>
<keyword evidence="5" id="KW-0677">Repeat</keyword>
<evidence type="ECO:0000256" key="2">
    <source>
        <dbReference type="ARBA" id="ARBA00022475"/>
    </source>
</evidence>
<evidence type="ECO:0000313" key="12">
    <source>
        <dbReference type="Ensembl" id="ENSCCNP00000006132.1"/>
    </source>
</evidence>
<dbReference type="Gene3D" id="2.60.40.10">
    <property type="entry name" value="Immunoglobulins"/>
    <property type="match status" value="2"/>
</dbReference>
<keyword evidence="3" id="KW-0812">Transmembrane</keyword>
<evidence type="ECO:0000256" key="3">
    <source>
        <dbReference type="ARBA" id="ARBA00022692"/>
    </source>
</evidence>
<protein>
    <recommendedName>
        <fullName evidence="11">Immunoglobulin-like beta-sandwich domain-containing protein</fullName>
    </recommendedName>
</protein>
<dbReference type="InterPro" id="IPR050412">
    <property type="entry name" value="Ig-like_Receptors_ImmuneReg"/>
</dbReference>
<keyword evidence="6" id="KW-1133">Transmembrane helix</keyword>
<accession>A0A8C0W6W1</accession>
<keyword evidence="9" id="KW-0325">Glycoprotein</keyword>
<dbReference type="InterPro" id="IPR013783">
    <property type="entry name" value="Ig-like_fold"/>
</dbReference>
<keyword evidence="10" id="KW-0393">Immunoglobulin domain</keyword>
<dbReference type="InterPro" id="IPR013151">
    <property type="entry name" value="Immunoglobulin_dom"/>
</dbReference>
<evidence type="ECO:0000256" key="10">
    <source>
        <dbReference type="ARBA" id="ARBA00023319"/>
    </source>
</evidence>
<organism evidence="12">
    <name type="scientific">Castor canadensis</name>
    <name type="common">American beaver</name>
    <dbReference type="NCBI Taxonomy" id="51338"/>
    <lineage>
        <taxon>Eukaryota</taxon>
        <taxon>Metazoa</taxon>
        <taxon>Chordata</taxon>
        <taxon>Craniata</taxon>
        <taxon>Vertebrata</taxon>
        <taxon>Euteleostomi</taxon>
        <taxon>Mammalia</taxon>
        <taxon>Eutheria</taxon>
        <taxon>Euarchontoglires</taxon>
        <taxon>Glires</taxon>
        <taxon>Rodentia</taxon>
        <taxon>Castorimorpha</taxon>
        <taxon>Castoridae</taxon>
        <taxon>Castor</taxon>
    </lineage>
</organism>
<dbReference type="AlphaFoldDB" id="A0A8C0W6W1"/>
<sequence length="200" mass="22022">SQPHLEPDPTFHTEEETWLSRKPSLLTQQGHVLDPGVTLTLQCHSDLDYDRFALSKEGGHDFPQHHGQQSQAEFSMTAVTSALGGTFRCYGSQNSSPYLLSEPSDPLELMVSEVYNKPSLSALPCPAVTSGRNVTLQCASQQGYFDKRRRTQALLGPGLTAIPQWAFPGPHHCGTCEHQPQVNDQMLRLLQEPTSGVVRA</sequence>
<evidence type="ECO:0000256" key="9">
    <source>
        <dbReference type="ARBA" id="ARBA00023180"/>
    </source>
</evidence>
<evidence type="ECO:0000256" key="7">
    <source>
        <dbReference type="ARBA" id="ARBA00023136"/>
    </source>
</evidence>
<keyword evidence="7" id="KW-0472">Membrane</keyword>
<evidence type="ECO:0000259" key="11">
    <source>
        <dbReference type="Pfam" id="PF00047"/>
    </source>
</evidence>